<dbReference type="Gene3D" id="1.10.10.60">
    <property type="entry name" value="Homeodomain-like"/>
    <property type="match status" value="1"/>
</dbReference>
<evidence type="ECO:0000256" key="2">
    <source>
        <dbReference type="ARBA" id="ARBA00023125"/>
    </source>
</evidence>
<dbReference type="InterPro" id="IPR009057">
    <property type="entry name" value="Homeodomain-like_sf"/>
</dbReference>
<protein>
    <submittedName>
        <fullName evidence="4">TetR/AcrR family transcriptional regulator</fullName>
    </submittedName>
</protein>
<dbReference type="PANTHER" id="PTHR30055:SF234">
    <property type="entry name" value="HTH-TYPE TRANSCRIPTIONAL REGULATOR BETI"/>
    <property type="match status" value="1"/>
</dbReference>
<comment type="caution">
    <text evidence="4">The sequence shown here is derived from an EMBL/GenBank/DDBJ whole genome shotgun (WGS) entry which is preliminary data.</text>
</comment>
<evidence type="ECO:0000313" key="4">
    <source>
        <dbReference type="EMBL" id="MFC6152809.1"/>
    </source>
</evidence>
<name>A0ABW1QTJ6_9ACTN</name>
<dbReference type="InterPro" id="IPR050109">
    <property type="entry name" value="HTH-type_TetR-like_transc_reg"/>
</dbReference>
<dbReference type="SUPFAM" id="SSF46689">
    <property type="entry name" value="Homeodomain-like"/>
    <property type="match status" value="1"/>
</dbReference>
<evidence type="ECO:0000313" key="5">
    <source>
        <dbReference type="Proteomes" id="UP001596098"/>
    </source>
</evidence>
<accession>A0ABW1QTJ6</accession>
<keyword evidence="3" id="KW-0804">Transcription</keyword>
<organism evidence="4 5">
    <name type="scientific">Nocardioides yefusunii</name>
    <dbReference type="NCBI Taxonomy" id="2500546"/>
    <lineage>
        <taxon>Bacteria</taxon>
        <taxon>Bacillati</taxon>
        <taxon>Actinomycetota</taxon>
        <taxon>Actinomycetes</taxon>
        <taxon>Propionibacteriales</taxon>
        <taxon>Nocardioidaceae</taxon>
        <taxon>Nocardioides</taxon>
    </lineage>
</organism>
<evidence type="ECO:0000256" key="3">
    <source>
        <dbReference type="ARBA" id="ARBA00023163"/>
    </source>
</evidence>
<gene>
    <name evidence="4" type="ORF">ACFPWU_03900</name>
</gene>
<dbReference type="Gene3D" id="1.10.357.10">
    <property type="entry name" value="Tetracycline Repressor, domain 2"/>
    <property type="match status" value="1"/>
</dbReference>
<reference evidence="5" key="1">
    <citation type="journal article" date="2019" name="Int. J. Syst. Evol. Microbiol.">
        <title>The Global Catalogue of Microorganisms (GCM) 10K type strain sequencing project: providing services to taxonomists for standard genome sequencing and annotation.</title>
        <authorList>
            <consortium name="The Broad Institute Genomics Platform"/>
            <consortium name="The Broad Institute Genome Sequencing Center for Infectious Disease"/>
            <person name="Wu L."/>
            <person name="Ma J."/>
        </authorList>
    </citation>
    <scope>NUCLEOTIDE SEQUENCE [LARGE SCALE GENOMIC DNA]</scope>
    <source>
        <strain evidence="5">DFY28</strain>
    </source>
</reference>
<dbReference type="Proteomes" id="UP001596098">
    <property type="component" value="Unassembled WGS sequence"/>
</dbReference>
<dbReference type="SUPFAM" id="SSF48498">
    <property type="entry name" value="Tetracyclin repressor-like, C-terminal domain"/>
    <property type="match status" value="1"/>
</dbReference>
<dbReference type="PANTHER" id="PTHR30055">
    <property type="entry name" value="HTH-TYPE TRANSCRIPTIONAL REGULATOR RUTR"/>
    <property type="match status" value="1"/>
</dbReference>
<proteinExistence type="predicted"/>
<keyword evidence="5" id="KW-1185">Reference proteome</keyword>
<dbReference type="EMBL" id="JBHSQI010000002">
    <property type="protein sequence ID" value="MFC6152809.1"/>
    <property type="molecule type" value="Genomic_DNA"/>
</dbReference>
<evidence type="ECO:0000256" key="1">
    <source>
        <dbReference type="ARBA" id="ARBA00023015"/>
    </source>
</evidence>
<keyword evidence="1" id="KW-0805">Transcription regulation</keyword>
<dbReference type="InterPro" id="IPR036271">
    <property type="entry name" value="Tet_transcr_reg_TetR-rel_C_sf"/>
</dbReference>
<dbReference type="RefSeq" id="WP_239022270.1">
    <property type="nucleotide sequence ID" value="NZ_CP034929.1"/>
</dbReference>
<keyword evidence="2" id="KW-0238">DNA-binding</keyword>
<sequence>MRHESSRRSVVRRPVGRVEVRRDARRAELLSGLCDLFLAEGFLAFGIGDLAERLRCSRSTLYLVAPTKEQFVLKVVRTWFRDATAAIEAEVALADDPVLRIETYLRAVARGLAPASPQFYADLAAHEPAREIYRHNTELAAERIRGLVAEGVGTGRLREVDAVFVGAVVAQVMSAIQAGEIARVTGLDDAAAYEQLAQLLLRGLRDPGDTSTR</sequence>